<sequence>MQWPLPVIARPCPVIQVEALVSAGFPSPAADYVEGRIDLTEVLVPHPSSTFTLRVVGHSMVRAGIHDGDFAIVDRSLVARHDDVVVAALDGELVCKRLLRRSGRVYLVAESDDPAYRPIEVTDRDSFEIWGVVTATIRMHRR</sequence>
<dbReference type="Proteomes" id="UP000245629">
    <property type="component" value="Chromosome 4"/>
</dbReference>
<dbReference type="InterPro" id="IPR050077">
    <property type="entry name" value="LexA_repressor"/>
</dbReference>
<dbReference type="InterPro" id="IPR036286">
    <property type="entry name" value="LexA/Signal_pep-like_sf"/>
</dbReference>
<feature type="domain" description="Peptidase S24/S26A/S26B/S26C" evidence="8">
    <location>
        <begin position="20"/>
        <end position="133"/>
    </location>
</feature>
<dbReference type="PANTHER" id="PTHR33516:SF2">
    <property type="entry name" value="LEXA REPRESSOR-RELATED"/>
    <property type="match status" value="1"/>
</dbReference>
<dbReference type="OrthoDB" id="9802364at2"/>
<organism evidence="9 10">
    <name type="scientific">Azospirillum thermophilum</name>
    <dbReference type="NCBI Taxonomy" id="2202148"/>
    <lineage>
        <taxon>Bacteria</taxon>
        <taxon>Pseudomonadati</taxon>
        <taxon>Pseudomonadota</taxon>
        <taxon>Alphaproteobacteria</taxon>
        <taxon>Rhodospirillales</taxon>
        <taxon>Azospirillaceae</taxon>
        <taxon>Azospirillum</taxon>
    </lineage>
</organism>
<dbReference type="RefSeq" id="WP_109331026.1">
    <property type="nucleotide sequence ID" value="NZ_CP029355.1"/>
</dbReference>
<comment type="similarity">
    <text evidence="1 7">Belongs to the peptidase S24 family.</text>
</comment>
<evidence type="ECO:0000259" key="8">
    <source>
        <dbReference type="Pfam" id="PF00717"/>
    </source>
</evidence>
<dbReference type="Gene3D" id="2.10.109.10">
    <property type="entry name" value="Umud Fragment, subunit A"/>
    <property type="match status" value="1"/>
</dbReference>
<keyword evidence="4 7" id="KW-0068">Autocatalytic cleavage</keyword>
<keyword evidence="10" id="KW-1185">Reference proteome</keyword>
<gene>
    <name evidence="9" type="ORF">DEW08_21050</name>
</gene>
<dbReference type="KEGG" id="azz:DEW08_21050"/>
<protein>
    <submittedName>
        <fullName evidence="9">Peptidase S24</fullName>
    </submittedName>
</protein>
<evidence type="ECO:0000256" key="7">
    <source>
        <dbReference type="RuleBase" id="RU003991"/>
    </source>
</evidence>
<dbReference type="GO" id="GO:0006355">
    <property type="term" value="P:regulation of DNA-templated transcription"/>
    <property type="evidence" value="ECO:0007669"/>
    <property type="project" value="InterPro"/>
</dbReference>
<dbReference type="PANTHER" id="PTHR33516">
    <property type="entry name" value="LEXA REPRESSOR"/>
    <property type="match status" value="1"/>
</dbReference>
<keyword evidence="3 7" id="KW-0378">Hydrolase</keyword>
<reference evidence="10" key="1">
    <citation type="submission" date="2018-05" db="EMBL/GenBank/DDBJ databases">
        <title>Azospirillum thermophila sp. nov., a novel isolated from hot spring.</title>
        <authorList>
            <person name="Zhao Z."/>
        </authorList>
    </citation>
    <scope>NUCLEOTIDE SEQUENCE [LARGE SCALE GENOMIC DNA]</scope>
    <source>
        <strain evidence="10">CFH 70021</strain>
    </source>
</reference>
<dbReference type="CDD" id="cd06529">
    <property type="entry name" value="S24_LexA-like"/>
    <property type="match status" value="1"/>
</dbReference>
<dbReference type="PRINTS" id="PR00726">
    <property type="entry name" value="LEXASERPTASE"/>
</dbReference>
<keyword evidence="5" id="KW-0234">DNA repair</keyword>
<evidence type="ECO:0000256" key="4">
    <source>
        <dbReference type="ARBA" id="ARBA00022813"/>
    </source>
</evidence>
<dbReference type="GO" id="GO:0006281">
    <property type="term" value="P:DNA repair"/>
    <property type="evidence" value="ECO:0007669"/>
    <property type="project" value="UniProtKB-KW"/>
</dbReference>
<dbReference type="NCBIfam" id="NF007621">
    <property type="entry name" value="PRK10276.1"/>
    <property type="match status" value="1"/>
</dbReference>
<dbReference type="InterPro" id="IPR006197">
    <property type="entry name" value="Peptidase_S24_LexA"/>
</dbReference>
<accession>A0A2S2CVT8</accession>
<keyword evidence="2" id="KW-0227">DNA damage</keyword>
<dbReference type="EMBL" id="CP029355">
    <property type="protein sequence ID" value="AWK88589.1"/>
    <property type="molecule type" value="Genomic_DNA"/>
</dbReference>
<name>A0A2S2CVT8_9PROT</name>
<dbReference type="SUPFAM" id="SSF51306">
    <property type="entry name" value="LexA/Signal peptidase"/>
    <property type="match status" value="1"/>
</dbReference>
<proteinExistence type="inferred from homology"/>
<evidence type="ECO:0000256" key="2">
    <source>
        <dbReference type="ARBA" id="ARBA00022763"/>
    </source>
</evidence>
<dbReference type="InterPro" id="IPR039418">
    <property type="entry name" value="LexA-like"/>
</dbReference>
<keyword evidence="6" id="KW-0742">SOS response</keyword>
<evidence type="ECO:0000256" key="1">
    <source>
        <dbReference type="ARBA" id="ARBA00007484"/>
    </source>
</evidence>
<dbReference type="AlphaFoldDB" id="A0A2S2CVT8"/>
<dbReference type="GO" id="GO:0009432">
    <property type="term" value="P:SOS response"/>
    <property type="evidence" value="ECO:0007669"/>
    <property type="project" value="UniProtKB-KW"/>
</dbReference>
<evidence type="ECO:0000313" key="9">
    <source>
        <dbReference type="EMBL" id="AWK88589.1"/>
    </source>
</evidence>
<dbReference type="GO" id="GO:0003677">
    <property type="term" value="F:DNA binding"/>
    <property type="evidence" value="ECO:0007669"/>
    <property type="project" value="InterPro"/>
</dbReference>
<evidence type="ECO:0000256" key="5">
    <source>
        <dbReference type="ARBA" id="ARBA00023204"/>
    </source>
</evidence>
<dbReference type="Pfam" id="PF00717">
    <property type="entry name" value="Peptidase_S24"/>
    <property type="match status" value="1"/>
</dbReference>
<dbReference type="InterPro" id="IPR015927">
    <property type="entry name" value="Peptidase_S24_S26A/B/C"/>
</dbReference>
<evidence type="ECO:0000256" key="3">
    <source>
        <dbReference type="ARBA" id="ARBA00022801"/>
    </source>
</evidence>
<dbReference type="GO" id="GO:0016787">
    <property type="term" value="F:hydrolase activity"/>
    <property type="evidence" value="ECO:0007669"/>
    <property type="project" value="UniProtKB-KW"/>
</dbReference>
<evidence type="ECO:0000256" key="6">
    <source>
        <dbReference type="ARBA" id="ARBA00023236"/>
    </source>
</evidence>
<evidence type="ECO:0000313" key="10">
    <source>
        <dbReference type="Proteomes" id="UP000245629"/>
    </source>
</evidence>